<sequence length="884" mass="99035">MASSRKRNPKFKVNPAFANAHGLSEVSENLDPWEKLDRDLVSSESPSVQVGNAIHEARRSGKLIVSNAGLSSVILPDVMFDLRNDLVKQYDGAMDGDNFWDCYGEEMLKVVDISDNDLSPDRDSENKKSPPIPAIPAILDKRIGCYTALQTLRIRNCNLHGLPWDVIQSLTNLSVLDAQGNAFTAVPLWKLPESIVTLKLANNSIECLGNDISMEDINLQNLVHLDASNNKLIRLPSKLEAPKLQHLILAKNHLESLPAGILHSCRKFLVTLDLAGNQLKQSMNLSQHANLQVLELRGNILKEVPVIHSNLSRLGLSFNDISSIEGLFPILDDCDEYGKTKEADYFRSGLRELHLEKNDLGSFLDSKTLAAMTKLSMLDVSNNSLENLPYIVGYLSGLEKIILDGCPMRMIRNSIKYKESGGLDTAKLLTSLRNKCDPPQAPGYYGSTFEEHSSKKVAATPPSVIEARSIVRKATIGDCTLDLSGRGLSGKLIWTELVDALVAVGDSDNEQRGNVVSIWKLSHGKITDIDEDWVNALPSLSIFDACRNNIRNLPKNFTALSLQKIEMQRNCMTSISLRDQLCSNVGSNLDKNLMHLNLSNNQIDWIPGDIFNFPVLAYLDLSHNSIKSLAWEYDDDLEEGRGWRQGLPSLQHLDLSNNSISNLGYLPLALAGCQYLRTLFLNNNCIYEIPLELGLLDQLTSINLLGNSQRRVRVKVLTQSCHKILEYFRDRMTPDELRDAVENHREIREAIQEETGCVEDALQLMRSKSDDNNEMKCEGSVGGKDTLRSKNNGNHQLRSVTNVREEDTNIDLHESKLVQEKQNLNQFDDGEKLVEDLKKEIVTLTDELENLSISQAKRFALKKALAMQRSKLIREERKLKTMHD</sequence>
<dbReference type="Pfam" id="PF00560">
    <property type="entry name" value="LRR_1"/>
    <property type="match status" value="1"/>
</dbReference>
<evidence type="ECO:0000256" key="2">
    <source>
        <dbReference type="ARBA" id="ARBA00022737"/>
    </source>
</evidence>
<dbReference type="InterPro" id="IPR050216">
    <property type="entry name" value="LRR_domain-containing"/>
</dbReference>
<dbReference type="PANTHER" id="PTHR48051:SF1">
    <property type="entry name" value="RAS SUPPRESSOR PROTEIN 1"/>
    <property type="match status" value="1"/>
</dbReference>
<dbReference type="SMART" id="SM00365">
    <property type="entry name" value="LRR_SD22"/>
    <property type="match status" value="5"/>
</dbReference>
<dbReference type="Pfam" id="PF13855">
    <property type="entry name" value="LRR_8"/>
    <property type="match status" value="1"/>
</dbReference>
<feature type="coiled-coil region" evidence="3">
    <location>
        <begin position="827"/>
        <end position="854"/>
    </location>
</feature>
<evidence type="ECO:0000256" key="4">
    <source>
        <dbReference type="SAM" id="MobiDB-lite"/>
    </source>
</evidence>
<evidence type="ECO:0000313" key="5">
    <source>
        <dbReference type="EMBL" id="CAE0473131.1"/>
    </source>
</evidence>
<protein>
    <submittedName>
        <fullName evidence="5">Uncharacterized protein</fullName>
    </submittedName>
</protein>
<dbReference type="InterPro" id="IPR001611">
    <property type="entry name" value="Leu-rich_rpt"/>
</dbReference>
<proteinExistence type="predicted"/>
<dbReference type="PANTHER" id="PTHR48051">
    <property type="match status" value="1"/>
</dbReference>
<feature type="region of interest" description="Disordered" evidence="4">
    <location>
        <begin position="770"/>
        <end position="793"/>
    </location>
</feature>
<dbReference type="InterPro" id="IPR003591">
    <property type="entry name" value="Leu-rich_rpt_typical-subtyp"/>
</dbReference>
<reference evidence="5" key="1">
    <citation type="submission" date="2021-01" db="EMBL/GenBank/DDBJ databases">
        <authorList>
            <person name="Corre E."/>
            <person name="Pelletier E."/>
            <person name="Niang G."/>
            <person name="Scheremetjew M."/>
            <person name="Finn R."/>
            <person name="Kale V."/>
            <person name="Holt S."/>
            <person name="Cochrane G."/>
            <person name="Meng A."/>
            <person name="Brown T."/>
            <person name="Cohen L."/>
        </authorList>
    </citation>
    <scope>NUCLEOTIDE SEQUENCE</scope>
    <source>
        <strain evidence="5">MM31A-1</strain>
    </source>
</reference>
<dbReference type="SMART" id="SM00369">
    <property type="entry name" value="LRR_TYP"/>
    <property type="match status" value="8"/>
</dbReference>
<dbReference type="AlphaFoldDB" id="A0A7S3QD33"/>
<organism evidence="5">
    <name type="scientific">Chaetoceros debilis</name>
    <dbReference type="NCBI Taxonomy" id="122233"/>
    <lineage>
        <taxon>Eukaryota</taxon>
        <taxon>Sar</taxon>
        <taxon>Stramenopiles</taxon>
        <taxon>Ochrophyta</taxon>
        <taxon>Bacillariophyta</taxon>
        <taxon>Coscinodiscophyceae</taxon>
        <taxon>Chaetocerotophycidae</taxon>
        <taxon>Chaetocerotales</taxon>
        <taxon>Chaetocerotaceae</taxon>
        <taxon>Chaetoceros</taxon>
    </lineage>
</organism>
<gene>
    <name evidence="5" type="ORF">CDEB00056_LOCUS17984</name>
</gene>
<evidence type="ECO:0000256" key="3">
    <source>
        <dbReference type="SAM" id="Coils"/>
    </source>
</evidence>
<dbReference type="GO" id="GO:0005737">
    <property type="term" value="C:cytoplasm"/>
    <property type="evidence" value="ECO:0007669"/>
    <property type="project" value="TreeGrafter"/>
</dbReference>
<keyword evidence="1" id="KW-0433">Leucine-rich repeat</keyword>
<evidence type="ECO:0000256" key="1">
    <source>
        <dbReference type="ARBA" id="ARBA00022614"/>
    </source>
</evidence>
<dbReference type="Gene3D" id="3.80.10.10">
    <property type="entry name" value="Ribonuclease Inhibitor"/>
    <property type="match status" value="3"/>
</dbReference>
<keyword evidence="3" id="KW-0175">Coiled coil</keyword>
<dbReference type="SUPFAM" id="SSF52058">
    <property type="entry name" value="L domain-like"/>
    <property type="match status" value="1"/>
</dbReference>
<dbReference type="EMBL" id="HBIO01023411">
    <property type="protein sequence ID" value="CAE0473131.1"/>
    <property type="molecule type" value="Transcribed_RNA"/>
</dbReference>
<name>A0A7S3QD33_9STRA</name>
<keyword evidence="2" id="KW-0677">Repeat</keyword>
<dbReference type="SMART" id="SM00364">
    <property type="entry name" value="LRR_BAC"/>
    <property type="match status" value="6"/>
</dbReference>
<dbReference type="PRINTS" id="PR00019">
    <property type="entry name" value="LEURICHRPT"/>
</dbReference>
<dbReference type="PROSITE" id="PS51450">
    <property type="entry name" value="LRR"/>
    <property type="match status" value="4"/>
</dbReference>
<dbReference type="InterPro" id="IPR032675">
    <property type="entry name" value="LRR_dom_sf"/>
</dbReference>
<accession>A0A7S3QD33</accession>